<organism evidence="2 3">
    <name type="scientific">Luteibacter flocculans</name>
    <dbReference type="NCBI Taxonomy" id="2780091"/>
    <lineage>
        <taxon>Bacteria</taxon>
        <taxon>Pseudomonadati</taxon>
        <taxon>Pseudomonadota</taxon>
        <taxon>Gammaproteobacteria</taxon>
        <taxon>Lysobacterales</taxon>
        <taxon>Rhodanobacteraceae</taxon>
        <taxon>Luteibacter</taxon>
    </lineage>
</organism>
<feature type="transmembrane region" description="Helical" evidence="1">
    <location>
        <begin position="84"/>
        <end position="103"/>
    </location>
</feature>
<keyword evidence="3" id="KW-1185">Reference proteome</keyword>
<evidence type="ECO:0000256" key="1">
    <source>
        <dbReference type="SAM" id="Phobius"/>
    </source>
</evidence>
<reference evidence="2" key="1">
    <citation type="submission" date="2020-10" db="EMBL/GenBank/DDBJ databases">
        <title>Whole-genome sequence of Luteibacter sp. EIF3.</title>
        <authorList>
            <person name="Friedrich I."/>
            <person name="Hertel R."/>
            <person name="Daniel R."/>
        </authorList>
    </citation>
    <scope>NUCLEOTIDE SEQUENCE</scope>
    <source>
        <strain evidence="2">EIF3</strain>
    </source>
</reference>
<dbReference type="RefSeq" id="WP_072323426.1">
    <property type="nucleotide sequence ID" value="NZ_CP063231.1"/>
</dbReference>
<gene>
    <name evidence="2" type="ORF">IM816_18485</name>
</gene>
<name>A0ABY4T0R7_9GAMM</name>
<evidence type="ECO:0000313" key="3">
    <source>
        <dbReference type="Proteomes" id="UP001056681"/>
    </source>
</evidence>
<dbReference type="Proteomes" id="UP001056681">
    <property type="component" value="Chromosome"/>
</dbReference>
<sequence>MHPEVLVPISLFICIAYSLKVVVDAYARRKIVESRGSEDMVRSLLEGETMRRRNASLHWGCVLAILGGGFGIIQWMGVDNVTPGVIAILLAATGLGNLLYYAIDRLPKA</sequence>
<dbReference type="EMBL" id="CP063231">
    <property type="protein sequence ID" value="URL58538.1"/>
    <property type="molecule type" value="Genomic_DNA"/>
</dbReference>
<accession>A0ABY4T0R7</accession>
<evidence type="ECO:0008006" key="4">
    <source>
        <dbReference type="Google" id="ProtNLM"/>
    </source>
</evidence>
<evidence type="ECO:0000313" key="2">
    <source>
        <dbReference type="EMBL" id="URL58538.1"/>
    </source>
</evidence>
<protein>
    <recommendedName>
        <fullName evidence="4">Transmembrane protein</fullName>
    </recommendedName>
</protein>
<proteinExistence type="predicted"/>
<keyword evidence="1" id="KW-1133">Transmembrane helix</keyword>
<keyword evidence="1" id="KW-0812">Transmembrane</keyword>
<keyword evidence="1" id="KW-0472">Membrane</keyword>
<feature type="transmembrane region" description="Helical" evidence="1">
    <location>
        <begin position="6"/>
        <end position="27"/>
    </location>
</feature>
<feature type="transmembrane region" description="Helical" evidence="1">
    <location>
        <begin position="57"/>
        <end position="78"/>
    </location>
</feature>